<gene>
    <name evidence="2" type="ORF">Ahy_B09g099260</name>
</gene>
<accession>A0A444XTE7</accession>
<protein>
    <recommendedName>
        <fullName evidence="1">Aminotransferase-like plant mobile domain-containing protein</fullName>
    </recommendedName>
</protein>
<reference evidence="2 3" key="1">
    <citation type="submission" date="2019-01" db="EMBL/GenBank/DDBJ databases">
        <title>Sequencing of cultivated peanut Arachis hypogaea provides insights into genome evolution and oil improvement.</title>
        <authorList>
            <person name="Chen X."/>
        </authorList>
    </citation>
    <scope>NUCLEOTIDE SEQUENCE [LARGE SCALE GENOMIC DNA]</scope>
    <source>
        <strain evidence="3">cv. Fuhuasheng</strain>
        <tissue evidence="2">Leaves</tissue>
    </source>
</reference>
<dbReference type="AlphaFoldDB" id="A0A444XTE7"/>
<sequence>MKESFSIKIPWLRDRVWHMPAAADPATLRQCTRCYIMLLIGSYLMTDKSNTQVHIRWLSLLDNFGRCSGLSWGSTVLAWTYHSLCLAAHRDTTNIARCISLLWCPPEADPNFFPSSEVCPSRVGTTIYREFSDGGRFDFIYLSYFLWTPYHDPTLQAITLDWLRAEVEWGTWMSIAPLVYFNIVEFHHADRVKHQFGGKQPVFEDSVNVDRFLTSTRQREDVWVLFKEGHRITIQPFTDDRPTLEYWAWYQQACWVRHLFGKDVLDDPKLLTLPDDDSTY</sequence>
<name>A0A444XTE7_ARAHY</name>
<organism evidence="2 3">
    <name type="scientific">Arachis hypogaea</name>
    <name type="common">Peanut</name>
    <dbReference type="NCBI Taxonomy" id="3818"/>
    <lineage>
        <taxon>Eukaryota</taxon>
        <taxon>Viridiplantae</taxon>
        <taxon>Streptophyta</taxon>
        <taxon>Embryophyta</taxon>
        <taxon>Tracheophyta</taxon>
        <taxon>Spermatophyta</taxon>
        <taxon>Magnoliopsida</taxon>
        <taxon>eudicotyledons</taxon>
        <taxon>Gunneridae</taxon>
        <taxon>Pentapetalae</taxon>
        <taxon>rosids</taxon>
        <taxon>fabids</taxon>
        <taxon>Fabales</taxon>
        <taxon>Fabaceae</taxon>
        <taxon>Papilionoideae</taxon>
        <taxon>50 kb inversion clade</taxon>
        <taxon>dalbergioids sensu lato</taxon>
        <taxon>Dalbergieae</taxon>
        <taxon>Pterocarpus clade</taxon>
        <taxon>Arachis</taxon>
    </lineage>
</organism>
<proteinExistence type="predicted"/>
<dbReference type="PANTHER" id="PTHR46033:SF8">
    <property type="entry name" value="PROTEIN MAINTENANCE OF MERISTEMS-LIKE"/>
    <property type="match status" value="1"/>
</dbReference>
<dbReference type="GO" id="GO:0010073">
    <property type="term" value="P:meristem maintenance"/>
    <property type="evidence" value="ECO:0007669"/>
    <property type="project" value="InterPro"/>
</dbReference>
<dbReference type="InterPro" id="IPR044824">
    <property type="entry name" value="MAIN-like"/>
</dbReference>
<dbReference type="Pfam" id="PF10536">
    <property type="entry name" value="PMD"/>
    <property type="match status" value="1"/>
</dbReference>
<evidence type="ECO:0000313" key="2">
    <source>
        <dbReference type="EMBL" id="RYQ93003.1"/>
    </source>
</evidence>
<dbReference type="PANTHER" id="PTHR46033">
    <property type="entry name" value="PROTEIN MAIN-LIKE 2"/>
    <property type="match status" value="1"/>
</dbReference>
<comment type="caution">
    <text evidence="2">The sequence shown here is derived from an EMBL/GenBank/DDBJ whole genome shotgun (WGS) entry which is preliminary data.</text>
</comment>
<keyword evidence="3" id="KW-1185">Reference proteome</keyword>
<dbReference type="Proteomes" id="UP000289738">
    <property type="component" value="Chromosome B09"/>
</dbReference>
<evidence type="ECO:0000313" key="3">
    <source>
        <dbReference type="Proteomes" id="UP000289738"/>
    </source>
</evidence>
<dbReference type="EMBL" id="SDMP01000019">
    <property type="protein sequence ID" value="RYQ93003.1"/>
    <property type="molecule type" value="Genomic_DNA"/>
</dbReference>
<feature type="domain" description="Aminotransferase-like plant mobile" evidence="1">
    <location>
        <begin position="10"/>
        <end position="102"/>
    </location>
</feature>
<dbReference type="InterPro" id="IPR019557">
    <property type="entry name" value="AminoTfrase-like_pln_mobile"/>
</dbReference>
<evidence type="ECO:0000259" key="1">
    <source>
        <dbReference type="Pfam" id="PF10536"/>
    </source>
</evidence>